<dbReference type="CDD" id="cd03219">
    <property type="entry name" value="ABC_Mj1267_LivG_branched"/>
    <property type="match status" value="1"/>
</dbReference>
<dbReference type="EMBL" id="VSSQ01000209">
    <property type="protein sequence ID" value="MPL85699.1"/>
    <property type="molecule type" value="Genomic_DNA"/>
</dbReference>
<comment type="caution">
    <text evidence="5">The sequence shown here is derived from an EMBL/GenBank/DDBJ whole genome shotgun (WGS) entry which is preliminary data.</text>
</comment>
<evidence type="ECO:0000256" key="3">
    <source>
        <dbReference type="ARBA" id="ARBA00022840"/>
    </source>
</evidence>
<feature type="domain" description="ABC transporter" evidence="4">
    <location>
        <begin position="2"/>
        <end position="250"/>
    </location>
</feature>
<dbReference type="Pfam" id="PF00005">
    <property type="entry name" value="ABC_tran"/>
    <property type="match status" value="1"/>
</dbReference>
<dbReference type="Gene3D" id="3.40.50.300">
    <property type="entry name" value="P-loop containing nucleotide triphosphate hydrolases"/>
    <property type="match status" value="1"/>
</dbReference>
<evidence type="ECO:0000256" key="2">
    <source>
        <dbReference type="ARBA" id="ARBA00022741"/>
    </source>
</evidence>
<evidence type="ECO:0000313" key="5">
    <source>
        <dbReference type="EMBL" id="MPL85699.1"/>
    </source>
</evidence>
<dbReference type="PANTHER" id="PTHR45772:SF9">
    <property type="entry name" value="CONSERVED COMPONENT OF ABC TRANSPORTER FOR NATURAL AMINO ACIDS"/>
    <property type="match status" value="1"/>
</dbReference>
<dbReference type="InterPro" id="IPR003439">
    <property type="entry name" value="ABC_transporter-like_ATP-bd"/>
</dbReference>
<protein>
    <submittedName>
        <fullName evidence="5">L-cystine import ATP-binding protein TcyC</fullName>
        <ecNumber evidence="5">3.6.3.-</ecNumber>
    </submittedName>
</protein>
<reference evidence="5" key="1">
    <citation type="submission" date="2019-08" db="EMBL/GenBank/DDBJ databases">
        <authorList>
            <person name="Kucharzyk K."/>
            <person name="Murdoch R.W."/>
            <person name="Higgins S."/>
            <person name="Loffler F."/>
        </authorList>
    </citation>
    <scope>NUCLEOTIDE SEQUENCE</scope>
</reference>
<dbReference type="InterPro" id="IPR032823">
    <property type="entry name" value="BCA_ABC_TP_C"/>
</dbReference>
<dbReference type="Pfam" id="PF12399">
    <property type="entry name" value="BCA_ABC_TP_C"/>
    <property type="match status" value="1"/>
</dbReference>
<dbReference type="GO" id="GO:0005886">
    <property type="term" value="C:plasma membrane"/>
    <property type="evidence" value="ECO:0007669"/>
    <property type="project" value="TreeGrafter"/>
</dbReference>
<dbReference type="InterPro" id="IPR027417">
    <property type="entry name" value="P-loop_NTPase"/>
</dbReference>
<dbReference type="SUPFAM" id="SSF52540">
    <property type="entry name" value="P-loop containing nucleoside triphosphate hydrolases"/>
    <property type="match status" value="1"/>
</dbReference>
<dbReference type="InterPro" id="IPR003593">
    <property type="entry name" value="AAA+_ATPase"/>
</dbReference>
<dbReference type="GO" id="GO:0016887">
    <property type="term" value="F:ATP hydrolysis activity"/>
    <property type="evidence" value="ECO:0007669"/>
    <property type="project" value="InterPro"/>
</dbReference>
<dbReference type="AlphaFoldDB" id="A0A644V300"/>
<dbReference type="SMART" id="SM00382">
    <property type="entry name" value="AAA"/>
    <property type="match status" value="1"/>
</dbReference>
<dbReference type="InterPro" id="IPR051120">
    <property type="entry name" value="ABC_AA/LPS_Transport"/>
</dbReference>
<dbReference type="PANTHER" id="PTHR45772">
    <property type="entry name" value="CONSERVED COMPONENT OF ABC TRANSPORTER FOR NATURAL AMINO ACIDS-RELATED"/>
    <property type="match status" value="1"/>
</dbReference>
<dbReference type="EC" id="3.6.3.-" evidence="5"/>
<keyword evidence="2" id="KW-0547">Nucleotide-binding</keyword>
<dbReference type="PROSITE" id="PS50893">
    <property type="entry name" value="ABC_TRANSPORTER_2"/>
    <property type="match status" value="1"/>
</dbReference>
<name>A0A644V300_9ZZZZ</name>
<sequence length="251" mass="27527">MLKITGLCKNFGALQALNKVDVEVKQGEIHGIIGPNGSGKTTLFNCITGVLKPDGGKITFQDEDITGLRADLISNKGIHRTFQAGKLVPNLTVLENVMSGVQDSVGSVLKDTILRFPFTKAKREKEIEEKARRIIEITGLTHSINRWSADLVWTERQLVQIARAIIAEPKLLLLDEPASGMGAKEIDEVDEIIRKVRDMGITVVVVSHDVKMLMNMSDIVTVFNFGQKIAEGVPADVQKNPKVLEAYLGAE</sequence>
<keyword evidence="3 5" id="KW-0067">ATP-binding</keyword>
<proteinExistence type="predicted"/>
<evidence type="ECO:0000256" key="1">
    <source>
        <dbReference type="ARBA" id="ARBA00022448"/>
    </source>
</evidence>
<organism evidence="5">
    <name type="scientific">bioreactor metagenome</name>
    <dbReference type="NCBI Taxonomy" id="1076179"/>
    <lineage>
        <taxon>unclassified sequences</taxon>
        <taxon>metagenomes</taxon>
        <taxon>ecological metagenomes</taxon>
    </lineage>
</organism>
<dbReference type="FunFam" id="3.40.50.300:FF:000421">
    <property type="entry name" value="Branched-chain amino acid ABC transporter ATP-binding protein"/>
    <property type="match status" value="1"/>
</dbReference>
<keyword evidence="5" id="KW-0378">Hydrolase</keyword>
<keyword evidence="1" id="KW-0813">Transport</keyword>
<dbReference type="GO" id="GO:0005524">
    <property type="term" value="F:ATP binding"/>
    <property type="evidence" value="ECO:0007669"/>
    <property type="project" value="UniProtKB-KW"/>
</dbReference>
<accession>A0A644V300</accession>
<evidence type="ECO:0000259" key="4">
    <source>
        <dbReference type="PROSITE" id="PS50893"/>
    </source>
</evidence>
<gene>
    <name evidence="5" type="primary">tcyC_2</name>
    <name evidence="5" type="ORF">SDC9_31672</name>
</gene>